<name>A0A931CZU8_9BACT</name>
<comment type="caution">
    <text evidence="3">The sequence shown here is derived from an EMBL/GenBank/DDBJ whole genome shotgun (WGS) entry which is preliminary data.</text>
</comment>
<evidence type="ECO:0000313" key="4">
    <source>
        <dbReference type="Proteomes" id="UP000706172"/>
    </source>
</evidence>
<keyword evidence="2" id="KW-0378">Hydrolase</keyword>
<dbReference type="Proteomes" id="UP000706172">
    <property type="component" value="Unassembled WGS sequence"/>
</dbReference>
<sequence length="140" mass="16018">MARISLTLPDTFAYFTELTVRIQDINYGNHVGNDAFVSLLHEARIRYFNYLGYSETDIEGCAIVISDLAVVYKTQARHKDRLKIQMSAGEFNKYGCDIFYRVTRVPDNTLVLEAKTGIVFFNYLENKVVRMPEAFVSAVT</sequence>
<proteinExistence type="inferred from homology"/>
<dbReference type="EMBL" id="JACCQK010000720">
    <property type="protein sequence ID" value="MBG0780419.1"/>
    <property type="molecule type" value="Genomic_DNA"/>
</dbReference>
<dbReference type="SUPFAM" id="SSF54637">
    <property type="entry name" value="Thioesterase/thiol ester dehydrase-isomerase"/>
    <property type="match status" value="1"/>
</dbReference>
<evidence type="ECO:0000313" key="3">
    <source>
        <dbReference type="EMBL" id="MBG0780419.1"/>
    </source>
</evidence>
<comment type="similarity">
    <text evidence="1">Belongs to the 4-hydroxybenzoyl-CoA thioesterase family.</text>
</comment>
<dbReference type="InterPro" id="IPR050563">
    <property type="entry name" value="4-hydroxybenzoyl-CoA_TE"/>
</dbReference>
<organism evidence="3 4">
    <name type="scientific">Desulfotignum balticum</name>
    <dbReference type="NCBI Taxonomy" id="115781"/>
    <lineage>
        <taxon>Bacteria</taxon>
        <taxon>Pseudomonadati</taxon>
        <taxon>Thermodesulfobacteriota</taxon>
        <taxon>Desulfobacteria</taxon>
        <taxon>Desulfobacterales</taxon>
        <taxon>Desulfobacteraceae</taxon>
        <taxon>Desulfotignum</taxon>
    </lineage>
</organism>
<dbReference type="Gene3D" id="3.10.129.10">
    <property type="entry name" value="Hotdog Thioesterase"/>
    <property type="match status" value="1"/>
</dbReference>
<protein>
    <submittedName>
        <fullName evidence="3">Thioesterase family protein</fullName>
    </submittedName>
</protein>
<gene>
    <name evidence="3" type="ORF">H0S81_10900</name>
</gene>
<dbReference type="PANTHER" id="PTHR31793:SF27">
    <property type="entry name" value="NOVEL THIOESTERASE SUPERFAMILY DOMAIN AND SAPOSIN A-TYPE DOMAIN CONTAINING PROTEIN (0610012H03RIK)"/>
    <property type="match status" value="1"/>
</dbReference>
<accession>A0A931CZU8</accession>
<feature type="non-terminal residue" evidence="3">
    <location>
        <position position="140"/>
    </location>
</feature>
<dbReference type="CDD" id="cd00586">
    <property type="entry name" value="4HBT"/>
    <property type="match status" value="1"/>
</dbReference>
<evidence type="ECO:0000256" key="2">
    <source>
        <dbReference type="ARBA" id="ARBA00022801"/>
    </source>
</evidence>
<dbReference type="InterPro" id="IPR029069">
    <property type="entry name" value="HotDog_dom_sf"/>
</dbReference>
<evidence type="ECO:0000256" key="1">
    <source>
        <dbReference type="ARBA" id="ARBA00005953"/>
    </source>
</evidence>
<dbReference type="AlphaFoldDB" id="A0A931CZU8"/>
<dbReference type="PANTHER" id="PTHR31793">
    <property type="entry name" value="4-HYDROXYBENZOYL-COA THIOESTERASE FAMILY MEMBER"/>
    <property type="match status" value="1"/>
</dbReference>
<dbReference type="Pfam" id="PF13279">
    <property type="entry name" value="4HBT_2"/>
    <property type="match status" value="1"/>
</dbReference>
<reference evidence="3" key="1">
    <citation type="submission" date="2020-07" db="EMBL/GenBank/DDBJ databases">
        <title>Severe corrosion of carbon steel in oil field produced water can be linked to methanogenic archaea containing a special type of NiFe hydrogenase.</title>
        <authorList>
            <person name="Lahme S."/>
            <person name="Mand J."/>
            <person name="Longwell J."/>
            <person name="Smith R."/>
            <person name="Enning D."/>
        </authorList>
    </citation>
    <scope>NUCLEOTIDE SEQUENCE</scope>
    <source>
        <strain evidence="3">MIC098Bin6</strain>
    </source>
</reference>
<dbReference type="GO" id="GO:0047617">
    <property type="term" value="F:fatty acyl-CoA hydrolase activity"/>
    <property type="evidence" value="ECO:0007669"/>
    <property type="project" value="TreeGrafter"/>
</dbReference>